<evidence type="ECO:0000313" key="1">
    <source>
        <dbReference type="EMBL" id="CAE8723758.1"/>
    </source>
</evidence>
<comment type="caution">
    <text evidence="1">The sequence shown here is derived from an EMBL/GenBank/DDBJ whole genome shotgun (WGS) entry which is preliminary data.</text>
</comment>
<dbReference type="GO" id="GO:1904158">
    <property type="term" value="P:axonemal central apparatus assembly"/>
    <property type="evidence" value="ECO:0007669"/>
    <property type="project" value="TreeGrafter"/>
</dbReference>
<dbReference type="GO" id="GO:1990716">
    <property type="term" value="C:axonemal central apparatus"/>
    <property type="evidence" value="ECO:0007669"/>
    <property type="project" value="TreeGrafter"/>
</dbReference>
<dbReference type="EMBL" id="CAJNNW010034743">
    <property type="protein sequence ID" value="CAE8723758.1"/>
    <property type="molecule type" value="Genomic_DNA"/>
</dbReference>
<organism evidence="1 2">
    <name type="scientific">Polarella glacialis</name>
    <name type="common">Dinoflagellate</name>
    <dbReference type="NCBI Taxonomy" id="89957"/>
    <lineage>
        <taxon>Eukaryota</taxon>
        <taxon>Sar</taxon>
        <taxon>Alveolata</taxon>
        <taxon>Dinophyceae</taxon>
        <taxon>Suessiales</taxon>
        <taxon>Suessiaceae</taxon>
        <taxon>Polarella</taxon>
    </lineage>
</organism>
<feature type="non-terminal residue" evidence="1">
    <location>
        <position position="1"/>
    </location>
</feature>
<evidence type="ECO:0000313" key="2">
    <source>
        <dbReference type="Proteomes" id="UP000626109"/>
    </source>
</evidence>
<accession>A0A813LIU3</accession>
<dbReference type="Pfam" id="PF14874">
    <property type="entry name" value="PapD-like"/>
    <property type="match status" value="1"/>
</dbReference>
<dbReference type="PANTHER" id="PTHR21963">
    <property type="entry name" value="PF6"/>
    <property type="match status" value="1"/>
</dbReference>
<name>A0A813LIU3_POLGL</name>
<sequence>GLGDVNQLVEVVPGSCRFGPLRLGSLYRMAFWVRNLDVDVTRFNVTPLQSDFVKVHFQPGHLAPGISTKMVVEVLALGPAKIEQLIEIKVKAHVVRVPVTARVFDAEEYDRLDAESLALHGRRIGRHRERGENNKPSPVQLVTDPAYCRKVLGQSYLPPPAEFDDIPAQDFIS</sequence>
<dbReference type="InterPro" id="IPR026173">
    <property type="entry name" value="SPAG17"/>
</dbReference>
<dbReference type="AlphaFoldDB" id="A0A813LIU3"/>
<gene>
    <name evidence="1" type="ORF">PGLA2088_LOCUS43340</name>
</gene>
<protein>
    <submittedName>
        <fullName evidence="1">Uncharacterized protein</fullName>
    </submittedName>
</protein>
<reference evidence="1" key="1">
    <citation type="submission" date="2021-02" db="EMBL/GenBank/DDBJ databases">
        <authorList>
            <person name="Dougan E. K."/>
            <person name="Rhodes N."/>
            <person name="Thang M."/>
            <person name="Chan C."/>
        </authorList>
    </citation>
    <scope>NUCLEOTIDE SEQUENCE</scope>
</reference>
<dbReference type="PANTHER" id="PTHR21963:SF1">
    <property type="entry name" value="SPERM-ASSOCIATED ANTIGEN 17"/>
    <property type="match status" value="1"/>
</dbReference>
<dbReference type="Proteomes" id="UP000626109">
    <property type="component" value="Unassembled WGS sequence"/>
</dbReference>
<proteinExistence type="predicted"/>